<dbReference type="InterPro" id="IPR036916">
    <property type="entry name" value="Sda_sf"/>
</dbReference>
<dbReference type="Proteomes" id="UP000297982">
    <property type="component" value="Unassembled WGS sequence"/>
</dbReference>
<protein>
    <submittedName>
        <fullName evidence="1">Sporulation histidine kinase inhibitor Sda</fullName>
    </submittedName>
</protein>
<dbReference type="AlphaFoldDB" id="A0A4Z0H4L1"/>
<gene>
    <name evidence="1" type="ORF">E4663_03765</name>
</gene>
<dbReference type="OrthoDB" id="2933732at2"/>
<evidence type="ECO:0000313" key="1">
    <source>
        <dbReference type="EMBL" id="TGB04135.1"/>
    </source>
</evidence>
<accession>A0A4Z0H4L1</accession>
<dbReference type="SUPFAM" id="SSF100985">
    <property type="entry name" value="Sporulation inhibitor Sda"/>
    <property type="match status" value="1"/>
</dbReference>
<dbReference type="Gene3D" id="1.10.287.1100">
    <property type="entry name" value="Sporulation inhibitor A"/>
    <property type="match status" value="1"/>
</dbReference>
<dbReference type="Pfam" id="PF08970">
    <property type="entry name" value="Sda"/>
    <property type="match status" value="1"/>
</dbReference>
<dbReference type="EMBL" id="SRJC01000001">
    <property type="protein sequence ID" value="TGB04135.1"/>
    <property type="molecule type" value="Genomic_DNA"/>
</dbReference>
<name>A0A4Z0H4L1_9BACI</name>
<dbReference type="RefSeq" id="WP_135326725.1">
    <property type="nucleotide sequence ID" value="NZ_FVYZ01000004.1"/>
</dbReference>
<evidence type="ECO:0000313" key="2">
    <source>
        <dbReference type="Proteomes" id="UP000297982"/>
    </source>
</evidence>
<keyword evidence="2" id="KW-1185">Reference proteome</keyword>
<proteinExistence type="predicted"/>
<sequence>MSILDDHTLVKTYEESIKLGLDKEFLQLLTKEMKKRRLIIPFKF</sequence>
<reference evidence="1 2" key="1">
    <citation type="journal article" date="2003" name="Int. J. Syst. Evol. Microbiol.">
        <title>Halobacillus salinus sp. nov., isolated from a salt lake on the coast of the East Sea in Korea.</title>
        <authorList>
            <person name="Yoon J.H."/>
            <person name="Kang K.H."/>
            <person name="Park Y.H."/>
        </authorList>
    </citation>
    <scope>NUCLEOTIDE SEQUENCE [LARGE SCALE GENOMIC DNA]</scope>
    <source>
        <strain evidence="1 2">HSL-3</strain>
    </source>
</reference>
<dbReference type="InterPro" id="IPR015064">
    <property type="entry name" value="Sda"/>
</dbReference>
<comment type="caution">
    <text evidence="1">The sequence shown here is derived from an EMBL/GenBank/DDBJ whole genome shotgun (WGS) entry which is preliminary data.</text>
</comment>
<organism evidence="1 2">
    <name type="scientific">Halobacillus salinus</name>
    <dbReference type="NCBI Taxonomy" id="192814"/>
    <lineage>
        <taxon>Bacteria</taxon>
        <taxon>Bacillati</taxon>
        <taxon>Bacillota</taxon>
        <taxon>Bacilli</taxon>
        <taxon>Bacillales</taxon>
        <taxon>Bacillaceae</taxon>
        <taxon>Halobacillus</taxon>
    </lineage>
</organism>